<dbReference type="EMBL" id="CP106879">
    <property type="protein sequence ID" value="UYC82235.1"/>
    <property type="molecule type" value="Genomic_DNA"/>
</dbReference>
<accession>A0A9Q9PAG2</accession>
<gene>
    <name evidence="3" type="ORF">OE229_07155</name>
</gene>
<proteinExistence type="predicted"/>
<dbReference type="PROSITE" id="PS51257">
    <property type="entry name" value="PROKAR_LIPOPROTEIN"/>
    <property type="match status" value="1"/>
</dbReference>
<dbReference type="GO" id="GO:0015833">
    <property type="term" value="P:peptide transport"/>
    <property type="evidence" value="ECO:0007669"/>
    <property type="project" value="TreeGrafter"/>
</dbReference>
<dbReference type="AlphaFoldDB" id="A0A9Q9PAG2"/>
<dbReference type="Gene3D" id="3.40.190.10">
    <property type="entry name" value="Periplasmic binding protein-like II"/>
    <property type="match status" value="1"/>
</dbReference>
<sequence>MRKRIKGIAVLATAAAAAVVLAGCSGGGQAGNSSSAVAESSLKSTGWTVADRADVKDGGSITLPIDTAPANWQLQNLDSGTVDDNTISGTYLPSFIQFKENGEWEANKDFVDSIELTKDSPQTVEIKINPKAVWSDGTPISAKDVIANWKALNGTNKAFAPLATNVWEDVDSVKQGSDERDVIMTFSKTNADWASVFTAIYPYWAVDTPDHFNKAWAKGPYAADGKTYVSGGPYILKSFDANGGVVTFEKNPKWWGDEGKLDTIVFKTVSRDGVAQAYGNKELDAFNLNGSADNLKTANSRSDSKIERSLGTTQRQITLNGTSDVFKDQDVRQAFAQAINRKVLAQAILSPVKSPGDVLNNLTYLPGQEGYQDDVSSVYGYSTEKAKSKLEDAGWKIGSDGYATKGGKELDVRFVIPSDNPNSANIAQLVQQQTKLAGFKVTIDTVPTDDFFTKYITTTTRDFDATYFAWQGTPFPISSLKSIYYPADAGQNYTGVTDDSLGAAWDKANGELDPDARIKDAQAIDKKIVAVAGTIPLFAEPYAWGVRKDLVNYGPAQFQQSSVKWQDVGYTK</sequence>
<dbReference type="GO" id="GO:1904680">
    <property type="term" value="F:peptide transmembrane transporter activity"/>
    <property type="evidence" value="ECO:0007669"/>
    <property type="project" value="TreeGrafter"/>
</dbReference>
<evidence type="ECO:0000313" key="3">
    <source>
        <dbReference type="EMBL" id="UYC82235.1"/>
    </source>
</evidence>
<dbReference type="PIRSF" id="PIRSF002741">
    <property type="entry name" value="MppA"/>
    <property type="match status" value="1"/>
</dbReference>
<feature type="domain" description="Solute-binding protein family 5" evidence="2">
    <location>
        <begin position="119"/>
        <end position="488"/>
    </location>
</feature>
<dbReference type="PANTHER" id="PTHR30290">
    <property type="entry name" value="PERIPLASMIC BINDING COMPONENT OF ABC TRANSPORTER"/>
    <property type="match status" value="1"/>
</dbReference>
<dbReference type="RefSeq" id="WP_182065224.1">
    <property type="nucleotide sequence ID" value="NZ_CP106879.1"/>
</dbReference>
<evidence type="ECO:0000256" key="1">
    <source>
        <dbReference type="SAM" id="SignalP"/>
    </source>
</evidence>
<feature type="chain" id="PRO_5040501976" evidence="1">
    <location>
        <begin position="23"/>
        <end position="572"/>
    </location>
</feature>
<dbReference type="KEGG" id="cpoi:OE229_07155"/>
<organism evidence="3 4">
    <name type="scientific">Curtobacterium poinsettiae</name>
    <dbReference type="NCBI Taxonomy" id="159612"/>
    <lineage>
        <taxon>Bacteria</taxon>
        <taxon>Bacillati</taxon>
        <taxon>Actinomycetota</taxon>
        <taxon>Actinomycetes</taxon>
        <taxon>Micrococcales</taxon>
        <taxon>Microbacteriaceae</taxon>
        <taxon>Curtobacterium</taxon>
    </lineage>
</organism>
<dbReference type="Gene3D" id="3.10.105.10">
    <property type="entry name" value="Dipeptide-binding Protein, Domain 3"/>
    <property type="match status" value="1"/>
</dbReference>
<dbReference type="Proteomes" id="UP001062223">
    <property type="component" value="Chromosome"/>
</dbReference>
<dbReference type="SUPFAM" id="SSF53850">
    <property type="entry name" value="Periplasmic binding protein-like II"/>
    <property type="match status" value="1"/>
</dbReference>
<dbReference type="InterPro" id="IPR030678">
    <property type="entry name" value="Peptide/Ni-bd"/>
</dbReference>
<evidence type="ECO:0000313" key="4">
    <source>
        <dbReference type="Proteomes" id="UP001062223"/>
    </source>
</evidence>
<dbReference type="InterPro" id="IPR039424">
    <property type="entry name" value="SBP_5"/>
</dbReference>
<dbReference type="CDD" id="cd08501">
    <property type="entry name" value="PBP2_Lpqw"/>
    <property type="match status" value="1"/>
</dbReference>
<name>A0A9Q9PAG2_9MICO</name>
<keyword evidence="1" id="KW-0732">Signal</keyword>
<dbReference type="GO" id="GO:0042597">
    <property type="term" value="C:periplasmic space"/>
    <property type="evidence" value="ECO:0007669"/>
    <property type="project" value="UniProtKB-ARBA"/>
</dbReference>
<feature type="signal peptide" evidence="1">
    <location>
        <begin position="1"/>
        <end position="22"/>
    </location>
</feature>
<dbReference type="PANTHER" id="PTHR30290:SF65">
    <property type="entry name" value="MONOACYL PHOSPHATIDYLINOSITOL TETRAMANNOSIDE-BINDING PROTEIN LPQW-RELATED"/>
    <property type="match status" value="1"/>
</dbReference>
<evidence type="ECO:0000259" key="2">
    <source>
        <dbReference type="Pfam" id="PF00496"/>
    </source>
</evidence>
<dbReference type="Gene3D" id="3.90.76.10">
    <property type="entry name" value="Dipeptide-binding Protein, Domain 1"/>
    <property type="match status" value="1"/>
</dbReference>
<dbReference type="Pfam" id="PF00496">
    <property type="entry name" value="SBP_bac_5"/>
    <property type="match status" value="1"/>
</dbReference>
<protein>
    <submittedName>
        <fullName evidence="3">ABC transporter family substrate-binding protein</fullName>
    </submittedName>
</protein>
<dbReference type="GO" id="GO:0043190">
    <property type="term" value="C:ATP-binding cassette (ABC) transporter complex"/>
    <property type="evidence" value="ECO:0007669"/>
    <property type="project" value="InterPro"/>
</dbReference>
<reference evidence="3" key="1">
    <citation type="submission" date="2022-09" db="EMBL/GenBank/DDBJ databases">
        <title>Taxonomy of Curtobacterium flaccumfaciens.</title>
        <authorList>
            <person name="Osdaghi E."/>
            <person name="Taghavi S.M."/>
            <person name="Hamidizade M."/>
            <person name="Abachi H."/>
            <person name="Fazliarab A."/>
            <person name="Baeyen S."/>
            <person name="Portier P."/>
            <person name="Van Vaerenbergh J."/>
            <person name="Jacques M.-A."/>
        </authorList>
    </citation>
    <scope>NUCLEOTIDE SEQUENCE</scope>
    <source>
        <strain evidence="3">AGQB46</strain>
    </source>
</reference>
<dbReference type="InterPro" id="IPR000914">
    <property type="entry name" value="SBP_5_dom"/>
</dbReference>